<dbReference type="SUPFAM" id="SSF88659">
    <property type="entry name" value="Sigma3 and sigma4 domains of RNA polymerase sigma factors"/>
    <property type="match status" value="1"/>
</dbReference>
<protein>
    <recommendedName>
        <fullName evidence="4">Sigma-70 family RNA polymerase sigma factor</fullName>
    </recommendedName>
</protein>
<keyword evidence="3" id="KW-1185">Reference proteome</keyword>
<dbReference type="AlphaFoldDB" id="A0A3E5GTV6"/>
<dbReference type="EMBL" id="QSVQ01000008">
    <property type="protein sequence ID" value="RGO50792.1"/>
    <property type="molecule type" value="Genomic_DNA"/>
</dbReference>
<proteinExistence type="predicted"/>
<comment type="caution">
    <text evidence="2">The sequence shown here is derived from an EMBL/GenBank/DDBJ whole genome shotgun (WGS) entry which is preliminary data.</text>
</comment>
<dbReference type="Proteomes" id="UP000261055">
    <property type="component" value="Unassembled WGS sequence"/>
</dbReference>
<feature type="coiled-coil region" evidence="1">
    <location>
        <begin position="19"/>
        <end position="46"/>
    </location>
</feature>
<dbReference type="Gene3D" id="1.20.140.160">
    <property type="match status" value="1"/>
</dbReference>
<dbReference type="InterPro" id="IPR013324">
    <property type="entry name" value="RNA_pol_sigma_r3/r4-like"/>
</dbReference>
<evidence type="ECO:0008006" key="4">
    <source>
        <dbReference type="Google" id="ProtNLM"/>
    </source>
</evidence>
<evidence type="ECO:0000313" key="3">
    <source>
        <dbReference type="Proteomes" id="UP000261055"/>
    </source>
</evidence>
<sequence>MEQEVKTENEQKKEYLRSYKDHVRRVNRISEEIKELREMMMSTKAINYDGMPHGSGGQGDLSGEVARIQGLIDELKRERGLRIMTYQDIARRIKKLRSRNEDDVLFYRYIKGMEWYEIAETMSYSERQIHRIHGKALDHFQLPEKDVSECQ</sequence>
<name>A0A3E5GTV6_9FIRM</name>
<reference evidence="2 3" key="1">
    <citation type="submission" date="2018-08" db="EMBL/GenBank/DDBJ databases">
        <title>A genome reference for cultivated species of the human gut microbiota.</title>
        <authorList>
            <person name="Zou Y."/>
            <person name="Xue W."/>
            <person name="Luo G."/>
        </authorList>
    </citation>
    <scope>NUCLEOTIDE SEQUENCE [LARGE SCALE GENOMIC DNA]</scope>
    <source>
        <strain evidence="2 3">OM02-12</strain>
    </source>
</reference>
<gene>
    <name evidence="2" type="ORF">DXB12_08240</name>
</gene>
<evidence type="ECO:0000313" key="2">
    <source>
        <dbReference type="EMBL" id="RGO50792.1"/>
    </source>
</evidence>
<evidence type="ECO:0000256" key="1">
    <source>
        <dbReference type="SAM" id="Coils"/>
    </source>
</evidence>
<organism evidence="2 3">
    <name type="scientific">Dorea formicigenerans</name>
    <dbReference type="NCBI Taxonomy" id="39486"/>
    <lineage>
        <taxon>Bacteria</taxon>
        <taxon>Bacillati</taxon>
        <taxon>Bacillota</taxon>
        <taxon>Clostridia</taxon>
        <taxon>Lachnospirales</taxon>
        <taxon>Lachnospiraceae</taxon>
        <taxon>Dorea</taxon>
    </lineage>
</organism>
<keyword evidence="1" id="KW-0175">Coiled coil</keyword>
<accession>A0A3E5GTV6</accession>
<dbReference type="RefSeq" id="WP_117613496.1">
    <property type="nucleotide sequence ID" value="NZ_QSVQ01000008.1"/>
</dbReference>